<protein>
    <submittedName>
        <fullName evidence="1">Uncharacterized protein</fullName>
    </submittedName>
</protein>
<reference evidence="1" key="1">
    <citation type="submission" date="2014-11" db="EMBL/GenBank/DDBJ databases">
        <authorList>
            <person name="Amaro Gonzalez C."/>
        </authorList>
    </citation>
    <scope>NUCLEOTIDE SEQUENCE</scope>
</reference>
<dbReference type="AlphaFoldDB" id="A0A0E9TST0"/>
<evidence type="ECO:0000313" key="1">
    <source>
        <dbReference type="EMBL" id="JAH56626.1"/>
    </source>
</evidence>
<reference evidence="1" key="2">
    <citation type="journal article" date="2015" name="Fish Shellfish Immunol.">
        <title>Early steps in the European eel (Anguilla anguilla)-Vibrio vulnificus interaction in the gills: Role of the RtxA13 toxin.</title>
        <authorList>
            <person name="Callol A."/>
            <person name="Pajuelo D."/>
            <person name="Ebbesson L."/>
            <person name="Teles M."/>
            <person name="MacKenzie S."/>
            <person name="Amaro C."/>
        </authorList>
    </citation>
    <scope>NUCLEOTIDE SEQUENCE</scope>
</reference>
<name>A0A0E9TST0_ANGAN</name>
<organism evidence="1">
    <name type="scientific">Anguilla anguilla</name>
    <name type="common">European freshwater eel</name>
    <name type="synonym">Muraena anguilla</name>
    <dbReference type="NCBI Taxonomy" id="7936"/>
    <lineage>
        <taxon>Eukaryota</taxon>
        <taxon>Metazoa</taxon>
        <taxon>Chordata</taxon>
        <taxon>Craniata</taxon>
        <taxon>Vertebrata</taxon>
        <taxon>Euteleostomi</taxon>
        <taxon>Actinopterygii</taxon>
        <taxon>Neopterygii</taxon>
        <taxon>Teleostei</taxon>
        <taxon>Anguilliformes</taxon>
        <taxon>Anguillidae</taxon>
        <taxon>Anguilla</taxon>
    </lineage>
</organism>
<dbReference type="EMBL" id="GBXM01051951">
    <property type="protein sequence ID" value="JAH56626.1"/>
    <property type="molecule type" value="Transcribed_RNA"/>
</dbReference>
<proteinExistence type="predicted"/>
<accession>A0A0E9TST0</accession>
<sequence length="32" mass="3686">MPARSFFTCCSSHFRHQNSSILVTARLLAKYL</sequence>